<evidence type="ECO:0000313" key="8">
    <source>
        <dbReference type="Proteomes" id="UP000324233"/>
    </source>
</evidence>
<feature type="binding site" evidence="5">
    <location>
        <position position="73"/>
    </location>
    <ligand>
        <name>ATP</name>
        <dbReference type="ChEBI" id="CHEBI:30616"/>
    </ligand>
</feature>
<dbReference type="GO" id="GO:0051082">
    <property type="term" value="F:unfolded protein binding"/>
    <property type="evidence" value="ECO:0007669"/>
    <property type="project" value="InterPro"/>
</dbReference>
<sequence>MPDWSRRIPFKVDVAGVIQIMGTSLYSRAEAAFRELLQNAHDAVVRRRRGDLSYKGRIDVVADPESQTITIRDDGIGLSPEEAEKYLGTLGIGITGMLRRRAGNPDPTPAKDNDEDLIGQFGIGLFSAFMLADRVVVESRRDGSEAVRWSAGDGPDIELCSSEKAEPGTTVTLHLKPQYAALVADASRIEAAVKEYADFLPVPIHLNGAGPRTNLIDAAWFAATPDVEAIEQEILTYFDESPLHVIPIRVETPTPIAGALYVTPRRTPGFAGEPVLTTTIRRMVISRRTAGLLPEWAIFIRGVLELSGCSPTASREDLARDASFQQAREALEEILLAHFESLAGSDPQRLQALLAWHRYSWAGAALGHARLRNLLRRSYQFTTSVGSMTFEEVLGRSRPDGLLDAEYDRLIWYNTDRRQERWVNELFDGQESPCVHALRGFEESLLVMMAADATAAGTATDLRIASPGSRGFGEQVLGLADLEPAPERWQAFLESSGAKILVATFRSGQPVMAFLNEKHDLARAFDDLGKQGTVPPGFQRLIEAQLGGEETPRNEVILNRGHDLVSRALDQKTTMPLASVLRLLVHNALTTAGAALPRAAQREQADDLGWIADCLKGKPG</sequence>
<dbReference type="EMBL" id="CP042997">
    <property type="protein sequence ID" value="QEH37818.1"/>
    <property type="molecule type" value="Genomic_DNA"/>
</dbReference>
<evidence type="ECO:0000256" key="1">
    <source>
        <dbReference type="ARBA" id="ARBA00008239"/>
    </source>
</evidence>
<evidence type="ECO:0000256" key="2">
    <source>
        <dbReference type="ARBA" id="ARBA00022741"/>
    </source>
</evidence>
<dbReference type="SUPFAM" id="SSF55874">
    <property type="entry name" value="ATPase domain of HSP90 chaperone/DNA topoisomerase II/histidine kinase"/>
    <property type="match status" value="1"/>
</dbReference>
<dbReference type="Pfam" id="PF13589">
    <property type="entry name" value="HATPase_c_3"/>
    <property type="match status" value="1"/>
</dbReference>
<proteinExistence type="inferred from homology"/>
<dbReference type="Gene3D" id="3.30.565.10">
    <property type="entry name" value="Histidine kinase-like ATPase, C-terminal domain"/>
    <property type="match status" value="1"/>
</dbReference>
<keyword evidence="2 5" id="KW-0547">Nucleotide-binding</keyword>
<dbReference type="SMART" id="SM00387">
    <property type="entry name" value="HATPase_c"/>
    <property type="match status" value="1"/>
</dbReference>
<dbReference type="PANTHER" id="PTHR11528">
    <property type="entry name" value="HEAT SHOCK PROTEIN 90 FAMILY MEMBER"/>
    <property type="match status" value="1"/>
</dbReference>
<dbReference type="Proteomes" id="UP000324233">
    <property type="component" value="Chromosome"/>
</dbReference>
<evidence type="ECO:0000256" key="5">
    <source>
        <dbReference type="PIRSR" id="PIRSR002583-1"/>
    </source>
</evidence>
<gene>
    <name evidence="7" type="primary">htpG_2</name>
    <name evidence="7" type="ORF">OJF2_64090</name>
</gene>
<protein>
    <submittedName>
        <fullName evidence="7">Chaperone protein HtpG</fullName>
    </submittedName>
</protein>
<name>A0A5B9WAX7_9BACT</name>
<dbReference type="RefSeq" id="WP_148597331.1">
    <property type="nucleotide sequence ID" value="NZ_CP042997.1"/>
</dbReference>
<keyword evidence="3 5" id="KW-0067">ATP-binding</keyword>
<dbReference type="GO" id="GO:0005524">
    <property type="term" value="F:ATP binding"/>
    <property type="evidence" value="ECO:0007669"/>
    <property type="project" value="UniProtKB-KW"/>
</dbReference>
<dbReference type="InterPro" id="IPR020568">
    <property type="entry name" value="Ribosomal_Su5_D2-typ_SF"/>
</dbReference>
<evidence type="ECO:0000256" key="3">
    <source>
        <dbReference type="ARBA" id="ARBA00022840"/>
    </source>
</evidence>
<reference evidence="7 8" key="1">
    <citation type="submission" date="2019-08" db="EMBL/GenBank/DDBJ databases">
        <title>Deep-cultivation of Planctomycetes and their phenomic and genomic characterization uncovers novel biology.</title>
        <authorList>
            <person name="Wiegand S."/>
            <person name="Jogler M."/>
            <person name="Boedeker C."/>
            <person name="Pinto D."/>
            <person name="Vollmers J."/>
            <person name="Rivas-Marin E."/>
            <person name="Kohn T."/>
            <person name="Peeters S.H."/>
            <person name="Heuer A."/>
            <person name="Rast P."/>
            <person name="Oberbeckmann S."/>
            <person name="Bunk B."/>
            <person name="Jeske O."/>
            <person name="Meyerdierks A."/>
            <person name="Storesund J.E."/>
            <person name="Kallscheuer N."/>
            <person name="Luecker S."/>
            <person name="Lage O.M."/>
            <person name="Pohl T."/>
            <person name="Merkel B.J."/>
            <person name="Hornburger P."/>
            <person name="Mueller R.-W."/>
            <person name="Bruemmer F."/>
            <person name="Labrenz M."/>
            <person name="Spormann A.M."/>
            <person name="Op den Camp H."/>
            <person name="Overmann J."/>
            <person name="Amann R."/>
            <person name="Jetten M.S.M."/>
            <person name="Mascher T."/>
            <person name="Medema M.H."/>
            <person name="Devos D.P."/>
            <person name="Kaster A.-K."/>
            <person name="Ovreas L."/>
            <person name="Rohde M."/>
            <person name="Galperin M.Y."/>
            <person name="Jogler C."/>
        </authorList>
    </citation>
    <scope>NUCLEOTIDE SEQUENCE [LARGE SCALE GENOMIC DNA]</scope>
    <source>
        <strain evidence="7 8">OJF2</strain>
    </source>
</reference>
<evidence type="ECO:0000259" key="6">
    <source>
        <dbReference type="SMART" id="SM00387"/>
    </source>
</evidence>
<accession>A0A5B9WAX7</accession>
<dbReference type="AlphaFoldDB" id="A0A5B9WAX7"/>
<feature type="domain" description="Histidine kinase/HSP90-like ATPase" evidence="6">
    <location>
        <begin position="24"/>
        <end position="179"/>
    </location>
</feature>
<comment type="similarity">
    <text evidence="1">Belongs to the heat shock protein 90 family.</text>
</comment>
<feature type="binding site" evidence="5">
    <location>
        <position position="39"/>
    </location>
    <ligand>
        <name>ATP</name>
        <dbReference type="ChEBI" id="CHEBI:30616"/>
    </ligand>
</feature>
<dbReference type="Gene3D" id="3.30.230.80">
    <property type="match status" value="1"/>
</dbReference>
<dbReference type="InterPro" id="IPR003594">
    <property type="entry name" value="HATPase_dom"/>
</dbReference>
<feature type="binding site" evidence="5">
    <location>
        <position position="169"/>
    </location>
    <ligand>
        <name>ATP</name>
        <dbReference type="ChEBI" id="CHEBI:30616"/>
    </ligand>
</feature>
<dbReference type="InterPro" id="IPR036890">
    <property type="entry name" value="HATPase_C_sf"/>
</dbReference>
<dbReference type="InterPro" id="IPR020575">
    <property type="entry name" value="Hsp90_N"/>
</dbReference>
<dbReference type="KEGG" id="agv:OJF2_64090"/>
<dbReference type="PRINTS" id="PR00775">
    <property type="entry name" value="HEATSHOCK90"/>
</dbReference>
<evidence type="ECO:0000313" key="7">
    <source>
        <dbReference type="EMBL" id="QEH37818.1"/>
    </source>
</evidence>
<feature type="binding site" evidence="5">
    <location>
        <position position="35"/>
    </location>
    <ligand>
        <name>ATP</name>
        <dbReference type="ChEBI" id="CHEBI:30616"/>
    </ligand>
</feature>
<organism evidence="7 8">
    <name type="scientific">Aquisphaera giovannonii</name>
    <dbReference type="NCBI Taxonomy" id="406548"/>
    <lineage>
        <taxon>Bacteria</taxon>
        <taxon>Pseudomonadati</taxon>
        <taxon>Planctomycetota</taxon>
        <taxon>Planctomycetia</taxon>
        <taxon>Isosphaerales</taxon>
        <taxon>Isosphaeraceae</taxon>
        <taxon>Aquisphaera</taxon>
    </lineage>
</organism>
<keyword evidence="4" id="KW-0143">Chaperone</keyword>
<dbReference type="SUPFAM" id="SSF54211">
    <property type="entry name" value="Ribosomal protein S5 domain 2-like"/>
    <property type="match status" value="1"/>
</dbReference>
<dbReference type="GO" id="GO:0016887">
    <property type="term" value="F:ATP hydrolysis activity"/>
    <property type="evidence" value="ECO:0007669"/>
    <property type="project" value="InterPro"/>
</dbReference>
<evidence type="ECO:0000256" key="4">
    <source>
        <dbReference type="ARBA" id="ARBA00023186"/>
    </source>
</evidence>
<dbReference type="OrthoDB" id="9802640at2"/>
<dbReference type="InterPro" id="IPR001404">
    <property type="entry name" value="Hsp90_fam"/>
</dbReference>
<dbReference type="GO" id="GO:0140662">
    <property type="term" value="F:ATP-dependent protein folding chaperone"/>
    <property type="evidence" value="ECO:0007669"/>
    <property type="project" value="InterPro"/>
</dbReference>
<keyword evidence="8" id="KW-1185">Reference proteome</keyword>